<dbReference type="Pfam" id="PF00630">
    <property type="entry name" value="Filamin"/>
    <property type="match status" value="1"/>
</dbReference>
<dbReference type="InterPro" id="IPR013783">
    <property type="entry name" value="Ig-like_fold"/>
</dbReference>
<organism evidence="3 4">
    <name type="scientific">Chrysochromulina tobinii</name>
    <dbReference type="NCBI Taxonomy" id="1460289"/>
    <lineage>
        <taxon>Eukaryota</taxon>
        <taxon>Haptista</taxon>
        <taxon>Haptophyta</taxon>
        <taxon>Prymnesiophyceae</taxon>
        <taxon>Prymnesiales</taxon>
        <taxon>Chrysochromulinaceae</taxon>
        <taxon>Chrysochromulina</taxon>
    </lineage>
</organism>
<dbReference type="InterPro" id="IPR014756">
    <property type="entry name" value="Ig_E-set"/>
</dbReference>
<evidence type="ECO:0000256" key="1">
    <source>
        <dbReference type="PROSITE-ProRule" id="PRU00087"/>
    </source>
</evidence>
<evidence type="ECO:0000313" key="3">
    <source>
        <dbReference type="EMBL" id="KOO27812.1"/>
    </source>
</evidence>
<evidence type="ECO:0000313" key="4">
    <source>
        <dbReference type="Proteomes" id="UP000037460"/>
    </source>
</evidence>
<dbReference type="SMART" id="SM00557">
    <property type="entry name" value="IG_FLMN"/>
    <property type="match status" value="1"/>
</dbReference>
<keyword evidence="4" id="KW-1185">Reference proteome</keyword>
<dbReference type="Proteomes" id="UP000037460">
    <property type="component" value="Unassembled WGS sequence"/>
</dbReference>
<feature type="repeat" description="Filamin" evidence="1">
    <location>
        <begin position="15"/>
        <end position="85"/>
    </location>
</feature>
<dbReference type="OrthoDB" id="264520at2759"/>
<comment type="caution">
    <text evidence="3">The sequence shown here is derived from an EMBL/GenBank/DDBJ whole genome shotgun (WGS) entry which is preliminary data.</text>
</comment>
<dbReference type="EMBL" id="JWZX01002661">
    <property type="protein sequence ID" value="KOO27812.1"/>
    <property type="molecule type" value="Genomic_DNA"/>
</dbReference>
<dbReference type="Gene3D" id="2.60.40.10">
    <property type="entry name" value="Immunoglobulins"/>
    <property type="match status" value="1"/>
</dbReference>
<name>A0A0M0JNB2_9EUKA</name>
<feature type="region of interest" description="Disordered" evidence="2">
    <location>
        <begin position="127"/>
        <end position="158"/>
    </location>
</feature>
<dbReference type="SUPFAM" id="SSF81296">
    <property type="entry name" value="E set domains"/>
    <property type="match status" value="1"/>
</dbReference>
<proteinExistence type="predicted"/>
<accession>A0A0M0JNB2</accession>
<dbReference type="InterPro" id="IPR017868">
    <property type="entry name" value="Filamin/ABP280_repeat-like"/>
</dbReference>
<dbReference type="InterPro" id="IPR001298">
    <property type="entry name" value="Filamin/ABP280_rpt"/>
</dbReference>
<reference evidence="4" key="1">
    <citation type="journal article" date="2015" name="PLoS Genet.">
        <title>Genome Sequence and Transcriptome Analyses of Chrysochromulina tobin: Metabolic Tools for Enhanced Algal Fitness in the Prominent Order Prymnesiales (Haptophyceae).</title>
        <authorList>
            <person name="Hovde B.T."/>
            <person name="Deodato C.R."/>
            <person name="Hunsperger H.M."/>
            <person name="Ryken S.A."/>
            <person name="Yost W."/>
            <person name="Jha R.K."/>
            <person name="Patterson J."/>
            <person name="Monnat R.J. Jr."/>
            <person name="Barlow S.B."/>
            <person name="Starkenburg S.R."/>
            <person name="Cattolico R.A."/>
        </authorList>
    </citation>
    <scope>NUCLEOTIDE SEQUENCE</scope>
    <source>
        <strain evidence="4">CCMP291</strain>
    </source>
</reference>
<dbReference type="PROSITE" id="PS50194">
    <property type="entry name" value="FILAMIN_REPEAT"/>
    <property type="match status" value="1"/>
</dbReference>
<dbReference type="AlphaFoldDB" id="A0A0M0JNB2"/>
<sequence length="194" mass="20456">MIRPEPTALHSMKNEFKVIALDEAGRPKGTGGDECVVHVHRCGEVVRVKTSDNGDGSYAVSFNPDTSGEYSIDISVGGVPLTGSPHVEIRFKDVLGNTAHAADVDVYAEPVDSLDLAEAEEELGLPGWLRTGQPASPRSARGGAAYGSALHSPRPAHEGVHTAKVKVPLVVRVGVGTDSERVGQVRAGRTVYLL</sequence>
<feature type="compositionally biased region" description="Low complexity" evidence="2">
    <location>
        <begin position="134"/>
        <end position="149"/>
    </location>
</feature>
<protein>
    <submittedName>
        <fullName evidence="3">Tripartite motif-containing protein 45</fullName>
    </submittedName>
</protein>
<evidence type="ECO:0000256" key="2">
    <source>
        <dbReference type="SAM" id="MobiDB-lite"/>
    </source>
</evidence>
<gene>
    <name evidence="3" type="ORF">Ctob_008323</name>
</gene>